<keyword evidence="4" id="KW-1185">Reference proteome</keyword>
<dbReference type="AlphaFoldDB" id="A0A9D4YGC8"/>
<dbReference type="Gramene" id="Psat02G0437600-T1">
    <property type="protein sequence ID" value="KAI5438614.1"/>
    <property type="gene ID" value="KIW84_024376"/>
</dbReference>
<feature type="compositionally biased region" description="Low complexity" evidence="1">
    <location>
        <begin position="115"/>
        <end position="138"/>
    </location>
</feature>
<sequence length="241" mass="27034">MGKFKVVFYTKGCFVKYLNLRYEGGEIYAFNGQDPYNWSYFEACDLIKGINIEFDVWAVKMWWKYDGGSLKEDLKPFKDNGDACEVVMFAFGNNCEVDIFTKVLDIQPISIDTSPIKPSASKPSSTKISASKASPSKSVGDRTFFGKKLKACTNNAFKPPGVVQLSTQNPSSSNPVKILIPKKKVKNNVVEKRKSDRLRTLKARDIARTCKEPTDPLKITKKETNKCIKGQKTDTKEEGEG</sequence>
<comment type="caution">
    <text evidence="3">The sequence shown here is derived from an EMBL/GenBank/DDBJ whole genome shotgun (WGS) entry which is preliminary data.</text>
</comment>
<feature type="domain" description="PB1-like" evidence="2">
    <location>
        <begin position="3"/>
        <end position="101"/>
    </location>
</feature>
<evidence type="ECO:0000313" key="3">
    <source>
        <dbReference type="EMBL" id="KAI5438614.1"/>
    </source>
</evidence>
<name>A0A9D4YGC8_PEA</name>
<evidence type="ECO:0000259" key="2">
    <source>
        <dbReference type="Pfam" id="PF26130"/>
    </source>
</evidence>
<proteinExistence type="predicted"/>
<dbReference type="Proteomes" id="UP001058974">
    <property type="component" value="Chromosome 2"/>
</dbReference>
<evidence type="ECO:0000313" key="4">
    <source>
        <dbReference type="Proteomes" id="UP001058974"/>
    </source>
</evidence>
<gene>
    <name evidence="3" type="ORF">KIW84_024376</name>
</gene>
<dbReference type="Pfam" id="PF26130">
    <property type="entry name" value="PB1-like"/>
    <property type="match status" value="1"/>
</dbReference>
<organism evidence="3 4">
    <name type="scientific">Pisum sativum</name>
    <name type="common">Garden pea</name>
    <name type="synonym">Lathyrus oleraceus</name>
    <dbReference type="NCBI Taxonomy" id="3888"/>
    <lineage>
        <taxon>Eukaryota</taxon>
        <taxon>Viridiplantae</taxon>
        <taxon>Streptophyta</taxon>
        <taxon>Embryophyta</taxon>
        <taxon>Tracheophyta</taxon>
        <taxon>Spermatophyta</taxon>
        <taxon>Magnoliopsida</taxon>
        <taxon>eudicotyledons</taxon>
        <taxon>Gunneridae</taxon>
        <taxon>Pentapetalae</taxon>
        <taxon>rosids</taxon>
        <taxon>fabids</taxon>
        <taxon>Fabales</taxon>
        <taxon>Fabaceae</taxon>
        <taxon>Papilionoideae</taxon>
        <taxon>50 kb inversion clade</taxon>
        <taxon>NPAAA clade</taxon>
        <taxon>Hologalegina</taxon>
        <taxon>IRL clade</taxon>
        <taxon>Fabeae</taxon>
        <taxon>Lathyrus</taxon>
    </lineage>
</organism>
<dbReference type="InterPro" id="IPR058594">
    <property type="entry name" value="PB1-like_dom_pln"/>
</dbReference>
<feature type="region of interest" description="Disordered" evidence="1">
    <location>
        <begin position="115"/>
        <end position="140"/>
    </location>
</feature>
<evidence type="ECO:0000256" key="1">
    <source>
        <dbReference type="SAM" id="MobiDB-lite"/>
    </source>
</evidence>
<accession>A0A9D4YGC8</accession>
<protein>
    <recommendedName>
        <fullName evidence="2">PB1-like domain-containing protein</fullName>
    </recommendedName>
</protein>
<reference evidence="3 4" key="1">
    <citation type="journal article" date="2022" name="Nat. Genet.">
        <title>Improved pea reference genome and pan-genome highlight genomic features and evolutionary characteristics.</title>
        <authorList>
            <person name="Yang T."/>
            <person name="Liu R."/>
            <person name="Luo Y."/>
            <person name="Hu S."/>
            <person name="Wang D."/>
            <person name="Wang C."/>
            <person name="Pandey M.K."/>
            <person name="Ge S."/>
            <person name="Xu Q."/>
            <person name="Li N."/>
            <person name="Li G."/>
            <person name="Huang Y."/>
            <person name="Saxena R.K."/>
            <person name="Ji Y."/>
            <person name="Li M."/>
            <person name="Yan X."/>
            <person name="He Y."/>
            <person name="Liu Y."/>
            <person name="Wang X."/>
            <person name="Xiang C."/>
            <person name="Varshney R.K."/>
            <person name="Ding H."/>
            <person name="Gao S."/>
            <person name="Zong X."/>
        </authorList>
    </citation>
    <scope>NUCLEOTIDE SEQUENCE [LARGE SCALE GENOMIC DNA]</scope>
    <source>
        <strain evidence="3 4">cv. Zhongwan 6</strain>
    </source>
</reference>
<dbReference type="EMBL" id="JAMSHJ010000002">
    <property type="protein sequence ID" value="KAI5438614.1"/>
    <property type="molecule type" value="Genomic_DNA"/>
</dbReference>